<dbReference type="EMBL" id="JAOB01000018">
    <property type="protein sequence ID" value="EUA66102.1"/>
    <property type="molecule type" value="Genomic_DNA"/>
</dbReference>
<feature type="region of interest" description="Disordered" evidence="1">
    <location>
        <begin position="95"/>
        <end position="205"/>
    </location>
</feature>
<feature type="region of interest" description="Disordered" evidence="1">
    <location>
        <begin position="320"/>
        <end position="374"/>
    </location>
</feature>
<evidence type="ECO:0000256" key="1">
    <source>
        <dbReference type="SAM" id="MobiDB-lite"/>
    </source>
</evidence>
<organism evidence="2">
    <name type="scientific">Mycobacterium xenopi 4042</name>
    <dbReference type="NCBI Taxonomy" id="1299334"/>
    <lineage>
        <taxon>Bacteria</taxon>
        <taxon>Bacillati</taxon>
        <taxon>Actinomycetota</taxon>
        <taxon>Actinomycetes</taxon>
        <taxon>Mycobacteriales</taxon>
        <taxon>Mycobacteriaceae</taxon>
        <taxon>Mycobacterium</taxon>
    </lineage>
</organism>
<gene>
    <name evidence="2" type="ORF">I553_3920</name>
</gene>
<evidence type="ECO:0000313" key="2">
    <source>
        <dbReference type="EMBL" id="EUA66102.1"/>
    </source>
</evidence>
<proteinExistence type="predicted"/>
<name>X8DBV7_MYCXE</name>
<feature type="compositionally biased region" description="Basic and acidic residues" evidence="1">
    <location>
        <begin position="105"/>
        <end position="120"/>
    </location>
</feature>
<reference evidence="2" key="1">
    <citation type="submission" date="2014-01" db="EMBL/GenBank/DDBJ databases">
        <authorList>
            <person name="Brown-Elliot B."/>
            <person name="Wallace R."/>
            <person name="Lenaerts A."/>
            <person name="Ordway D."/>
            <person name="DeGroote M.A."/>
            <person name="Parker T."/>
            <person name="Sizemore C."/>
            <person name="Tallon L.J."/>
            <person name="Sadzewicz L.K."/>
            <person name="Sengamalay N."/>
            <person name="Fraser C.M."/>
            <person name="Hine E."/>
            <person name="Shefchek K.A."/>
            <person name="Das S.P."/>
            <person name="Tettelin H."/>
        </authorList>
    </citation>
    <scope>NUCLEOTIDE SEQUENCE [LARGE SCALE GENOMIC DNA]</scope>
    <source>
        <strain evidence="2">4042</strain>
    </source>
</reference>
<feature type="compositionally biased region" description="Pro residues" evidence="1">
    <location>
        <begin position="320"/>
        <end position="329"/>
    </location>
</feature>
<sequence>MMPMCCARRHTRVFNEVYAHRRWDLFARVHLRAYQQLAAVAREHLIALRAHPAAAGADERMFLDIDSLLRPVYGRQAGRPSVMPRSPAALLRLGCPTDHHHLHGDRRAGDRRGAATERKAAPGAVPHTSSSRRSPPRKRSTRRADPGARRLNVWHQESDHHLHSARREFSCRSAATSASTPRSPPSTRPLDPGATRRVEDPTPGVDLRCQVAETPTPCAGPRRTLTVRLVVRRVKDAATWMRCFRCGAITRLYQLRAAVDQAISPTDATPSSKHLRRFNRRPLAHIPSGLFAANCAWLACAVIAITCCAPSAPSPVPPCRGPRGYPAPRPDQHPGPLRRRPQTMLHLPATGIGEPDGRPCGTTSSVTDRATRAA</sequence>
<feature type="compositionally biased region" description="Basic and acidic residues" evidence="1">
    <location>
        <begin position="156"/>
        <end position="170"/>
    </location>
</feature>
<comment type="caution">
    <text evidence="2">The sequence shown here is derived from an EMBL/GenBank/DDBJ whole genome shotgun (WGS) entry which is preliminary data.</text>
</comment>
<protein>
    <submittedName>
        <fullName evidence="2">Transposase, IS4 family</fullName>
    </submittedName>
</protein>
<dbReference type="PATRIC" id="fig|1299334.3.peg.1986"/>
<dbReference type="AlphaFoldDB" id="X8DBV7"/>
<feature type="compositionally biased region" description="Low complexity" evidence="1">
    <location>
        <begin position="172"/>
        <end position="181"/>
    </location>
</feature>
<accession>X8DBV7</accession>